<keyword evidence="7 9" id="KW-0472">Membrane</keyword>
<dbReference type="PANTHER" id="PTHR48090:SF3">
    <property type="entry name" value="UNDECAPRENYL-PHOSPHATE 4-DEOXY-4-FORMAMIDO-L-ARABINOSE TRANSFERASE"/>
    <property type="match status" value="1"/>
</dbReference>
<dbReference type="Gene3D" id="3.90.550.10">
    <property type="entry name" value="Spore Coat Polysaccharide Biosynthesis Protein SpsA, Chain A"/>
    <property type="match status" value="1"/>
</dbReference>
<dbReference type="GO" id="GO:0009103">
    <property type="term" value="P:lipopolysaccharide biosynthetic process"/>
    <property type="evidence" value="ECO:0007669"/>
    <property type="project" value="UniProtKB-KW"/>
</dbReference>
<dbReference type="RefSeq" id="WP_015819885.1">
    <property type="nucleotide sequence ID" value="NC_012997.1"/>
</dbReference>
<keyword evidence="12" id="KW-1185">Reference proteome</keyword>
<evidence type="ECO:0000256" key="6">
    <source>
        <dbReference type="ARBA" id="ARBA00022989"/>
    </source>
</evidence>
<proteinExistence type="predicted"/>
<keyword evidence="3" id="KW-0808">Transferase</keyword>
<evidence type="ECO:0000313" key="12">
    <source>
        <dbReference type="Proteomes" id="UP000009080"/>
    </source>
</evidence>
<evidence type="ECO:0000256" key="3">
    <source>
        <dbReference type="ARBA" id="ARBA00022679"/>
    </source>
</evidence>
<dbReference type="PANTHER" id="PTHR48090">
    <property type="entry name" value="UNDECAPRENYL-PHOSPHATE 4-DEOXY-4-FORMAMIDO-L-ARABINOSE TRANSFERASE-RELATED"/>
    <property type="match status" value="1"/>
</dbReference>
<dbReference type="SUPFAM" id="SSF53448">
    <property type="entry name" value="Nucleotide-diphospho-sugar transferases"/>
    <property type="match status" value="1"/>
</dbReference>
<evidence type="ECO:0000259" key="10">
    <source>
        <dbReference type="Pfam" id="PF00535"/>
    </source>
</evidence>
<reference evidence="11 12" key="1">
    <citation type="journal article" date="2009" name="PLoS ONE">
        <title>The complete genome of Teredinibacter turnerae T7901: an intracellular endosymbiont of marine wood-boring bivalves (shipworms).</title>
        <authorList>
            <person name="Yang J.C."/>
            <person name="Madupu R."/>
            <person name="Durkin A.S."/>
            <person name="Ekborg N.A."/>
            <person name="Pedamallu C.S."/>
            <person name="Hostetler J.B."/>
            <person name="Radune D."/>
            <person name="Toms B.S."/>
            <person name="Henrissat B."/>
            <person name="Coutinho P.M."/>
            <person name="Schwarz S."/>
            <person name="Field L."/>
            <person name="Trindade-Silva A.E."/>
            <person name="Soares C.A.G."/>
            <person name="Elshahawi S."/>
            <person name="Hanora A."/>
            <person name="Schmidt E.W."/>
            <person name="Haygood M.G."/>
            <person name="Posfai J."/>
            <person name="Benner J."/>
            <person name="Madinger C."/>
            <person name="Nove J."/>
            <person name="Anton B."/>
            <person name="Chaudhary K."/>
            <person name="Foster J."/>
            <person name="Holman A."/>
            <person name="Kumar S."/>
            <person name="Lessard P.A."/>
            <person name="Luyten Y.A."/>
            <person name="Slatko B."/>
            <person name="Wood N."/>
            <person name="Wu B."/>
            <person name="Teplitski M."/>
            <person name="Mougous J.D."/>
            <person name="Ward N."/>
            <person name="Eisen J.A."/>
            <person name="Badger J.H."/>
            <person name="Distel D.L."/>
        </authorList>
    </citation>
    <scope>NUCLEOTIDE SEQUENCE [LARGE SCALE GENOMIC DNA]</scope>
    <source>
        <strain evidence="12">ATCC 39867 / T7901</strain>
    </source>
</reference>
<evidence type="ECO:0000256" key="7">
    <source>
        <dbReference type="ARBA" id="ARBA00023136"/>
    </source>
</evidence>
<dbReference type="eggNOG" id="COG0463">
    <property type="taxonomic scope" value="Bacteria"/>
</dbReference>
<dbReference type="OrthoDB" id="9811884at2"/>
<evidence type="ECO:0000256" key="5">
    <source>
        <dbReference type="ARBA" id="ARBA00022985"/>
    </source>
</evidence>
<sequence length="345" mass="38802">MLLPSLTVVIPVYNEEDNVKPLFEALQSALENYAGDWFVIIVNDGSRDGTSARLNACVDEYGERFQHIELQRNFGQTAAMQAGIDAAQTELIATMDGDLQNDPADIPRLVRELLERDLDLLQGWRKHRQDAMVSRKLPSRIANKLIQRVSGVKLDDYGCSLKVYRADVVKQIRLYGEMHRFIPVWMATVCPPHRIGQTDVNHRARMAGESKYGISRTFRVVIDLVTVFFFLKFRARPGHFFGSIGLWVGMIGGALMSYLVFIKLFLGADIGDRPLLLFASIMIIASLQFLTTGVLSEILSRIFFQTTNVRSYKVRKPLVCDLSDAPKETEKAQDSAPQTNATDNA</sequence>
<dbReference type="InterPro" id="IPR029044">
    <property type="entry name" value="Nucleotide-diphossugar_trans"/>
</dbReference>
<feature type="transmembrane region" description="Helical" evidence="9">
    <location>
        <begin position="274"/>
        <end position="295"/>
    </location>
</feature>
<dbReference type="STRING" id="377629.TERTU_2416"/>
<dbReference type="GO" id="GO:0016757">
    <property type="term" value="F:glycosyltransferase activity"/>
    <property type="evidence" value="ECO:0007669"/>
    <property type="project" value="UniProtKB-KW"/>
</dbReference>
<dbReference type="HOGENOM" id="CLU_033536_0_0_6"/>
<dbReference type="Pfam" id="PF00535">
    <property type="entry name" value="Glycos_transf_2"/>
    <property type="match status" value="1"/>
</dbReference>
<evidence type="ECO:0000256" key="4">
    <source>
        <dbReference type="ARBA" id="ARBA00022692"/>
    </source>
</evidence>
<evidence type="ECO:0000256" key="1">
    <source>
        <dbReference type="ARBA" id="ARBA00022475"/>
    </source>
</evidence>
<evidence type="ECO:0000256" key="9">
    <source>
        <dbReference type="SAM" id="Phobius"/>
    </source>
</evidence>
<feature type="transmembrane region" description="Helical" evidence="9">
    <location>
        <begin position="239"/>
        <end position="262"/>
    </location>
</feature>
<keyword evidence="6 9" id="KW-1133">Transmembrane helix</keyword>
<evidence type="ECO:0000256" key="2">
    <source>
        <dbReference type="ARBA" id="ARBA00022676"/>
    </source>
</evidence>
<keyword evidence="5" id="KW-0448">Lipopolysaccharide biosynthesis</keyword>
<dbReference type="CDD" id="cd04187">
    <property type="entry name" value="DPM1_like_bac"/>
    <property type="match status" value="1"/>
</dbReference>
<name>C5BKY1_TERTT</name>
<dbReference type="EMBL" id="CP001614">
    <property type="protein sequence ID" value="ACR13770.1"/>
    <property type="molecule type" value="Genomic_DNA"/>
</dbReference>
<protein>
    <submittedName>
        <fullName evidence="11">Glycosyltransferase family 2 domain protein</fullName>
    </submittedName>
</protein>
<accession>C5BKY1</accession>
<dbReference type="KEGG" id="ttu:TERTU_2416"/>
<evidence type="ECO:0000313" key="11">
    <source>
        <dbReference type="EMBL" id="ACR13770.1"/>
    </source>
</evidence>
<dbReference type="InterPro" id="IPR050256">
    <property type="entry name" value="Glycosyltransferase_2"/>
</dbReference>
<dbReference type="Proteomes" id="UP000009080">
    <property type="component" value="Chromosome"/>
</dbReference>
<feature type="region of interest" description="Disordered" evidence="8">
    <location>
        <begin position="325"/>
        <end position="345"/>
    </location>
</feature>
<organism evidence="11 12">
    <name type="scientific">Teredinibacter turnerae (strain ATCC 39867 / T7901)</name>
    <dbReference type="NCBI Taxonomy" id="377629"/>
    <lineage>
        <taxon>Bacteria</taxon>
        <taxon>Pseudomonadati</taxon>
        <taxon>Pseudomonadota</taxon>
        <taxon>Gammaproteobacteria</taxon>
        <taxon>Cellvibrionales</taxon>
        <taxon>Cellvibrionaceae</taxon>
        <taxon>Teredinibacter</taxon>
    </lineage>
</organism>
<evidence type="ECO:0000256" key="8">
    <source>
        <dbReference type="SAM" id="MobiDB-lite"/>
    </source>
</evidence>
<keyword evidence="4 9" id="KW-0812">Transmembrane</keyword>
<dbReference type="InterPro" id="IPR001173">
    <property type="entry name" value="Glyco_trans_2-like"/>
</dbReference>
<dbReference type="GO" id="GO:0005886">
    <property type="term" value="C:plasma membrane"/>
    <property type="evidence" value="ECO:0007669"/>
    <property type="project" value="TreeGrafter"/>
</dbReference>
<keyword evidence="1" id="KW-1003">Cell membrane</keyword>
<dbReference type="CAZy" id="GT2">
    <property type="family name" value="Glycosyltransferase Family 2"/>
</dbReference>
<feature type="compositionally biased region" description="Polar residues" evidence="8">
    <location>
        <begin position="335"/>
        <end position="345"/>
    </location>
</feature>
<gene>
    <name evidence="11" type="ordered locus">TERTU_2416</name>
</gene>
<feature type="domain" description="Glycosyltransferase 2-like" evidence="10">
    <location>
        <begin position="7"/>
        <end position="172"/>
    </location>
</feature>
<keyword evidence="2" id="KW-0328">Glycosyltransferase</keyword>
<dbReference type="AlphaFoldDB" id="C5BKY1"/>